<keyword evidence="8" id="KW-1185">Reference proteome</keyword>
<dbReference type="RefSeq" id="WP_177270891.1">
    <property type="nucleotide sequence ID" value="NZ_JACRTA010000001.1"/>
</dbReference>
<feature type="transmembrane region" description="Helical" evidence="5">
    <location>
        <begin position="237"/>
        <end position="257"/>
    </location>
</feature>
<dbReference type="InterPro" id="IPR004841">
    <property type="entry name" value="AA-permease/SLC12A_dom"/>
</dbReference>
<dbReference type="Gene3D" id="1.20.1740.10">
    <property type="entry name" value="Amino acid/polyamine transporter I"/>
    <property type="match status" value="1"/>
</dbReference>
<evidence type="ECO:0000256" key="5">
    <source>
        <dbReference type="SAM" id="Phobius"/>
    </source>
</evidence>
<feature type="transmembrane region" description="Helical" evidence="5">
    <location>
        <begin position="14"/>
        <end position="34"/>
    </location>
</feature>
<feature type="transmembrane region" description="Helical" evidence="5">
    <location>
        <begin position="90"/>
        <end position="118"/>
    </location>
</feature>
<proteinExistence type="predicted"/>
<keyword evidence="2 5" id="KW-0812">Transmembrane</keyword>
<evidence type="ECO:0000259" key="6">
    <source>
        <dbReference type="Pfam" id="PF00324"/>
    </source>
</evidence>
<dbReference type="GO" id="GO:0016020">
    <property type="term" value="C:membrane"/>
    <property type="evidence" value="ECO:0007669"/>
    <property type="project" value="UniProtKB-SubCell"/>
</dbReference>
<evidence type="ECO:0000256" key="2">
    <source>
        <dbReference type="ARBA" id="ARBA00022692"/>
    </source>
</evidence>
<protein>
    <submittedName>
        <fullName evidence="7">APC family permease</fullName>
    </submittedName>
</protein>
<dbReference type="InterPro" id="IPR050367">
    <property type="entry name" value="APC_superfamily"/>
</dbReference>
<accession>A0A926E612</accession>
<feature type="transmembrane region" description="Helical" evidence="5">
    <location>
        <begin position="367"/>
        <end position="385"/>
    </location>
</feature>
<gene>
    <name evidence="7" type="ORF">H8692_03465</name>
</gene>
<evidence type="ECO:0000313" key="8">
    <source>
        <dbReference type="Proteomes" id="UP000610862"/>
    </source>
</evidence>
<comment type="subcellular location">
    <subcellularLocation>
        <location evidence="1">Membrane</location>
        <topology evidence="1">Multi-pass membrane protein</topology>
    </subcellularLocation>
</comment>
<dbReference type="Pfam" id="PF00324">
    <property type="entry name" value="AA_permease"/>
    <property type="match status" value="1"/>
</dbReference>
<dbReference type="PIRSF" id="PIRSF006060">
    <property type="entry name" value="AA_transporter"/>
    <property type="match status" value="1"/>
</dbReference>
<feature type="transmembrane region" description="Helical" evidence="5">
    <location>
        <begin position="337"/>
        <end position="355"/>
    </location>
</feature>
<evidence type="ECO:0000256" key="1">
    <source>
        <dbReference type="ARBA" id="ARBA00004141"/>
    </source>
</evidence>
<sequence length="454" mass="49358">MNSEKQQSGEFKKVLGLGSLIIFGLAYMAPTVVFNYYGPLSVASEGMYPTCFVITAIAMFFTAFSYANMSKEFQKSGSAYVYVQKSLNPHFGFAAGWVMLLDYLLLPMICILCVAIYMETYVPAVPAWAWVILLVALLFVINAMGISMAAKVDTVIVIAQLLMMALFVAVGIVTIARGGIDGTANGLIDGTAFYNPDVFEFRLVLYPAAILCVSFLGFDAVSTLSEEAKHPKKDIPRAIVLVCLGAGLVFTLIAYIAQAMWPVGYQQITDPDSGIFELLARIQTIPHMDIMFLVVDNIGSVACALSGQAAVIRIMYNMGRDNILPKKIFGHMSKKGVPLYNLIIVGLIGLVALFFTDNILGGVELVSFGALTGFILVNISVPFYFFRKKGIRGGKAIFNYGALPLIATVICVYLWLNMAAAAKIIGIIWLAVGIVILAVKTKGFRKLPPEMDIE</sequence>
<dbReference type="AlphaFoldDB" id="A0A926E612"/>
<feature type="transmembrane region" description="Helical" evidence="5">
    <location>
        <begin position="203"/>
        <end position="225"/>
    </location>
</feature>
<name>A0A926E612_9FIRM</name>
<feature type="transmembrane region" description="Helical" evidence="5">
    <location>
        <begin position="124"/>
        <end position="143"/>
    </location>
</feature>
<feature type="transmembrane region" description="Helical" evidence="5">
    <location>
        <begin position="46"/>
        <end position="69"/>
    </location>
</feature>
<keyword evidence="4 5" id="KW-0472">Membrane</keyword>
<reference evidence="7" key="1">
    <citation type="submission" date="2020-08" db="EMBL/GenBank/DDBJ databases">
        <title>Genome public.</title>
        <authorList>
            <person name="Liu C."/>
            <person name="Sun Q."/>
        </authorList>
    </citation>
    <scope>NUCLEOTIDE SEQUENCE</scope>
    <source>
        <strain evidence="7">NSJ-24</strain>
    </source>
</reference>
<organism evidence="7 8">
    <name type="scientific">Lentihominibacter hominis</name>
    <dbReference type="NCBI Taxonomy" id="2763645"/>
    <lineage>
        <taxon>Bacteria</taxon>
        <taxon>Bacillati</taxon>
        <taxon>Bacillota</taxon>
        <taxon>Clostridia</taxon>
        <taxon>Peptostreptococcales</taxon>
        <taxon>Anaerovoracaceae</taxon>
        <taxon>Lentihominibacter</taxon>
    </lineage>
</organism>
<keyword evidence="3 5" id="KW-1133">Transmembrane helix</keyword>
<dbReference type="PANTHER" id="PTHR42770">
    <property type="entry name" value="AMINO ACID TRANSPORTER-RELATED"/>
    <property type="match status" value="1"/>
</dbReference>
<evidence type="ECO:0000256" key="3">
    <source>
        <dbReference type="ARBA" id="ARBA00022989"/>
    </source>
</evidence>
<dbReference type="PANTHER" id="PTHR42770:SF8">
    <property type="entry name" value="PUTRESCINE IMPORTER PUUP"/>
    <property type="match status" value="1"/>
</dbReference>
<evidence type="ECO:0000313" key="7">
    <source>
        <dbReference type="EMBL" id="MBC8567823.1"/>
    </source>
</evidence>
<comment type="caution">
    <text evidence="7">The sequence shown here is derived from an EMBL/GenBank/DDBJ whole genome shotgun (WGS) entry which is preliminary data.</text>
</comment>
<dbReference type="Proteomes" id="UP000610862">
    <property type="component" value="Unassembled WGS sequence"/>
</dbReference>
<feature type="transmembrane region" description="Helical" evidence="5">
    <location>
        <begin position="397"/>
        <end position="416"/>
    </location>
</feature>
<feature type="transmembrane region" description="Helical" evidence="5">
    <location>
        <begin position="298"/>
        <end position="316"/>
    </location>
</feature>
<evidence type="ECO:0000256" key="4">
    <source>
        <dbReference type="ARBA" id="ARBA00023136"/>
    </source>
</evidence>
<feature type="transmembrane region" description="Helical" evidence="5">
    <location>
        <begin position="155"/>
        <end position="176"/>
    </location>
</feature>
<feature type="transmembrane region" description="Helical" evidence="5">
    <location>
        <begin position="422"/>
        <end position="439"/>
    </location>
</feature>
<dbReference type="GO" id="GO:0055085">
    <property type="term" value="P:transmembrane transport"/>
    <property type="evidence" value="ECO:0007669"/>
    <property type="project" value="InterPro"/>
</dbReference>
<feature type="domain" description="Amino acid permease/ SLC12A" evidence="6">
    <location>
        <begin position="48"/>
        <end position="409"/>
    </location>
</feature>
<dbReference type="EMBL" id="JACRTA010000001">
    <property type="protein sequence ID" value="MBC8567823.1"/>
    <property type="molecule type" value="Genomic_DNA"/>
</dbReference>